<proteinExistence type="predicted"/>
<organism evidence="1 2">
    <name type="scientific">Elysia crispata</name>
    <name type="common">lettuce slug</name>
    <dbReference type="NCBI Taxonomy" id="231223"/>
    <lineage>
        <taxon>Eukaryota</taxon>
        <taxon>Metazoa</taxon>
        <taxon>Spiralia</taxon>
        <taxon>Lophotrochozoa</taxon>
        <taxon>Mollusca</taxon>
        <taxon>Gastropoda</taxon>
        <taxon>Heterobranchia</taxon>
        <taxon>Euthyneura</taxon>
        <taxon>Panpulmonata</taxon>
        <taxon>Sacoglossa</taxon>
        <taxon>Placobranchoidea</taxon>
        <taxon>Plakobranchidae</taxon>
        <taxon>Elysia</taxon>
    </lineage>
</organism>
<evidence type="ECO:0000313" key="2">
    <source>
        <dbReference type="Proteomes" id="UP001283361"/>
    </source>
</evidence>
<dbReference type="AlphaFoldDB" id="A0AAE1AR62"/>
<dbReference type="Proteomes" id="UP001283361">
    <property type="component" value="Unassembled WGS sequence"/>
</dbReference>
<reference evidence="1" key="1">
    <citation type="journal article" date="2023" name="G3 (Bethesda)">
        <title>A reference genome for the long-term kleptoplast-retaining sea slug Elysia crispata morphotype clarki.</title>
        <authorList>
            <person name="Eastman K.E."/>
            <person name="Pendleton A.L."/>
            <person name="Shaikh M.A."/>
            <person name="Suttiyut T."/>
            <person name="Ogas R."/>
            <person name="Tomko P."/>
            <person name="Gavelis G."/>
            <person name="Widhalm J.R."/>
            <person name="Wisecaver J.H."/>
        </authorList>
    </citation>
    <scope>NUCLEOTIDE SEQUENCE</scope>
    <source>
        <strain evidence="1">ECLA1</strain>
    </source>
</reference>
<dbReference type="EMBL" id="JAWDGP010001430">
    <property type="protein sequence ID" value="KAK3791801.1"/>
    <property type="molecule type" value="Genomic_DNA"/>
</dbReference>
<evidence type="ECO:0000313" key="1">
    <source>
        <dbReference type="EMBL" id="KAK3791801.1"/>
    </source>
</evidence>
<sequence>MGLDKFSGFVCKVFQLMLKPGPVRKRGMKETAQSCCGLYSPDVGQGVSPPSPPQKPLHVQLAKYIPSFAFHGDPLIQLCNDPLRWVIHYPV</sequence>
<accession>A0AAE1AR62</accession>
<gene>
    <name evidence="1" type="ORF">RRG08_028949</name>
</gene>
<keyword evidence="2" id="KW-1185">Reference proteome</keyword>
<protein>
    <submittedName>
        <fullName evidence="1">Uncharacterized protein</fullName>
    </submittedName>
</protein>
<comment type="caution">
    <text evidence="1">The sequence shown here is derived from an EMBL/GenBank/DDBJ whole genome shotgun (WGS) entry which is preliminary data.</text>
</comment>
<name>A0AAE1AR62_9GAST</name>